<proteinExistence type="predicted"/>
<keyword evidence="3" id="KW-0479">Metal-binding</keyword>
<feature type="binding site" evidence="3">
    <location>
        <position position="266"/>
    </location>
    <ligand>
        <name>a divalent metal cation</name>
        <dbReference type="ChEBI" id="CHEBI:60240"/>
    </ligand>
</feature>
<dbReference type="RefSeq" id="WP_184340739.1">
    <property type="nucleotide sequence ID" value="NZ_JACHIG010000007.1"/>
</dbReference>
<dbReference type="InterPro" id="IPR013658">
    <property type="entry name" value="SGL"/>
</dbReference>
<dbReference type="InterPro" id="IPR051262">
    <property type="entry name" value="SMP-30/CGR1_Lactonase"/>
</dbReference>
<feature type="binding site" evidence="3">
    <location>
        <position position="211"/>
    </location>
    <ligand>
        <name>a divalent metal cation</name>
        <dbReference type="ChEBI" id="CHEBI:60240"/>
    </ligand>
</feature>
<feature type="active site" description="Proton donor/acceptor" evidence="2">
    <location>
        <position position="266"/>
    </location>
</feature>
<evidence type="ECO:0000256" key="2">
    <source>
        <dbReference type="PIRSR" id="PIRSR605511-1"/>
    </source>
</evidence>
<feature type="binding site" evidence="3">
    <location>
        <position position="179"/>
    </location>
    <ligand>
        <name>substrate</name>
    </ligand>
</feature>
<reference evidence="5 6" key="1">
    <citation type="submission" date="2020-08" db="EMBL/GenBank/DDBJ databases">
        <title>Genomic Encyclopedia of Type Strains, Phase IV (KMG-IV): sequencing the most valuable type-strain genomes for metagenomic binning, comparative biology and taxonomic classification.</title>
        <authorList>
            <person name="Goeker M."/>
        </authorList>
    </citation>
    <scope>NUCLEOTIDE SEQUENCE [LARGE SCALE GENOMIC DNA]</scope>
    <source>
        <strain evidence="5 6">DSM 12252</strain>
    </source>
</reference>
<dbReference type="Gene3D" id="2.120.10.30">
    <property type="entry name" value="TolB, C-terminal domain"/>
    <property type="match status" value="1"/>
</dbReference>
<dbReference type="PANTHER" id="PTHR47572">
    <property type="entry name" value="LIPOPROTEIN-RELATED"/>
    <property type="match status" value="1"/>
</dbReference>
<dbReference type="Proteomes" id="UP000590740">
    <property type="component" value="Unassembled WGS sequence"/>
</dbReference>
<feature type="binding site" evidence="3">
    <location>
        <position position="68"/>
    </location>
    <ligand>
        <name>a divalent metal cation</name>
        <dbReference type="ChEBI" id="CHEBI:60240"/>
    </ligand>
</feature>
<dbReference type="InterPro" id="IPR005511">
    <property type="entry name" value="SMP-30"/>
</dbReference>
<evidence type="ECO:0000256" key="1">
    <source>
        <dbReference type="ARBA" id="ARBA00022801"/>
    </source>
</evidence>
<dbReference type="EMBL" id="JACHIG010000007">
    <property type="protein sequence ID" value="MBB5033676.1"/>
    <property type="molecule type" value="Genomic_DNA"/>
</dbReference>
<name>A0A7W7YCG9_9BACT</name>
<dbReference type="SUPFAM" id="SSF63829">
    <property type="entry name" value="Calcium-dependent phosphotriesterase"/>
    <property type="match status" value="1"/>
</dbReference>
<accession>A0A7W7YCG9</accession>
<keyword evidence="6" id="KW-1185">Reference proteome</keyword>
<gene>
    <name evidence="5" type="ORF">HNQ65_003266</name>
</gene>
<comment type="caution">
    <text evidence="5">The sequence shown here is derived from an EMBL/GenBank/DDBJ whole genome shotgun (WGS) entry which is preliminary data.</text>
</comment>
<evidence type="ECO:0000259" key="4">
    <source>
        <dbReference type="Pfam" id="PF08450"/>
    </source>
</evidence>
<organism evidence="5 6">
    <name type="scientific">Prosthecobacter vanneervenii</name>
    <dbReference type="NCBI Taxonomy" id="48466"/>
    <lineage>
        <taxon>Bacteria</taxon>
        <taxon>Pseudomonadati</taxon>
        <taxon>Verrucomicrobiota</taxon>
        <taxon>Verrucomicrobiia</taxon>
        <taxon>Verrucomicrobiales</taxon>
        <taxon>Verrucomicrobiaceae</taxon>
        <taxon>Prosthecobacter</taxon>
    </lineage>
</organism>
<comment type="cofactor">
    <cofactor evidence="3">
        <name>Zn(2+)</name>
        <dbReference type="ChEBI" id="CHEBI:29105"/>
    </cofactor>
    <text evidence="3">Binds 1 divalent metal cation per subunit.</text>
</comment>
<evidence type="ECO:0000313" key="6">
    <source>
        <dbReference type="Proteomes" id="UP000590740"/>
    </source>
</evidence>
<dbReference type="Pfam" id="PF08450">
    <property type="entry name" value="SGL"/>
    <property type="match status" value="1"/>
</dbReference>
<keyword evidence="3" id="KW-0862">Zinc</keyword>
<dbReference type="EC" id="3.1.1.17" evidence="5"/>
<evidence type="ECO:0000313" key="5">
    <source>
        <dbReference type="EMBL" id="MBB5033676.1"/>
    </source>
</evidence>
<dbReference type="GO" id="GO:0004341">
    <property type="term" value="F:gluconolactonase activity"/>
    <property type="evidence" value="ECO:0007669"/>
    <property type="project" value="UniProtKB-EC"/>
</dbReference>
<feature type="domain" description="SMP-30/Gluconolactonase/LRE-like region" evidence="4">
    <location>
        <begin position="66"/>
        <end position="327"/>
    </location>
</feature>
<dbReference type="PANTHER" id="PTHR47572:SF4">
    <property type="entry name" value="LACTONASE DRP35"/>
    <property type="match status" value="1"/>
</dbReference>
<dbReference type="GO" id="GO:0046872">
    <property type="term" value="F:metal ion binding"/>
    <property type="evidence" value="ECO:0007669"/>
    <property type="project" value="UniProtKB-KW"/>
</dbReference>
<feature type="binding site" evidence="3">
    <location>
        <position position="155"/>
    </location>
    <ligand>
        <name>substrate</name>
    </ligand>
</feature>
<sequence>MNTSRRTFLTSFAVSAATTTTLLSRDWSGQTPERYPDPDVIVLEPEFEKLIQGNSPIRRLHTGMLWAEGPAWNGAGNYLVWSDIPNNAQMRYLPEDGHVSVMRNNANNSNGNTFDLQGRQISFEHATRRVVRYELDGSVTVLADKFDGKPLNAPNDGAVHADGSIWFTDPGYGSMMDYEGNKGELHLKESVYRIDPGGEITKITEDLEKPNGLCFSPDYKKVYIVDTGSPKNIRVYDVDGKTVKNGKVFTTNKGALADKKAKGNSDGIRCDVEGNLWASAGWIGDGYDGVHVFNPEGKMLGYIKLPETVSNLCFGGPKRNRLFITASQSLYSLHVNTRGAHHC</sequence>
<keyword evidence="1 5" id="KW-0378">Hydrolase</keyword>
<dbReference type="PRINTS" id="PR01790">
    <property type="entry name" value="SMP30FAMILY"/>
</dbReference>
<dbReference type="AlphaFoldDB" id="A0A7W7YCG9"/>
<dbReference type="InterPro" id="IPR011042">
    <property type="entry name" value="6-blade_b-propeller_TolB-like"/>
</dbReference>
<protein>
    <submittedName>
        <fullName evidence="5">Gluconolactonase</fullName>
        <ecNumber evidence="5">3.1.1.17</ecNumber>
    </submittedName>
</protein>
<evidence type="ECO:0000256" key="3">
    <source>
        <dbReference type="PIRSR" id="PIRSR605511-2"/>
    </source>
</evidence>